<reference evidence="3 5" key="2">
    <citation type="journal article" date="2011" name="PLoS Biol.">
        <title>Modernizing reference genome assemblies.</title>
        <authorList>
            <person name="Church D.M."/>
            <person name="Schneider V.A."/>
            <person name="Graves T."/>
            <person name="Auger K."/>
            <person name="Cunningham F."/>
            <person name="Bouk N."/>
            <person name="Chen H.C."/>
            <person name="Agarwala R."/>
            <person name="McLaren W.M."/>
            <person name="Ritchie G.R."/>
            <person name="Albracht D."/>
            <person name="Kremitzki M."/>
            <person name="Rock S."/>
            <person name="Kotkiewicz H."/>
            <person name="Kremitzki C."/>
            <person name="Wollam A."/>
            <person name="Trani L."/>
            <person name="Fulton L."/>
            <person name="Fulton R."/>
            <person name="Matthews L."/>
            <person name="Whitehead S."/>
            <person name="Chow W."/>
            <person name="Torrance J."/>
            <person name="Dunn M."/>
            <person name="Harden G."/>
            <person name="Threadgold G."/>
            <person name="Wood J."/>
            <person name="Collins J."/>
            <person name="Heath P."/>
            <person name="Griffiths G."/>
            <person name="Pelan S."/>
            <person name="Grafham D."/>
            <person name="Eichler E.E."/>
            <person name="Weinstock G."/>
            <person name="Mardis E.R."/>
            <person name="Wilson R.K."/>
            <person name="Howe K."/>
            <person name="Flicek P."/>
            <person name="Hubbard T."/>
        </authorList>
    </citation>
    <scope>NUCLEOTIDE SEQUENCE [LARGE SCALE GENOMIC DNA]</scope>
    <source>
        <strain evidence="3 5">C57BL/6J</strain>
    </source>
</reference>
<dbReference type="Proteomes" id="UP000000589">
    <property type="component" value="Chromosome 19"/>
</dbReference>
<protein>
    <submittedName>
        <fullName evidence="3">Bardet-Biedl syndrome 1</fullName>
    </submittedName>
</protein>
<dbReference type="GO" id="GO:0034464">
    <property type="term" value="C:BBSome"/>
    <property type="evidence" value="ECO:0007669"/>
    <property type="project" value="InterPro"/>
</dbReference>
<dbReference type="GO" id="GO:1905515">
    <property type="term" value="P:non-motile cilium assembly"/>
    <property type="evidence" value="ECO:0007669"/>
    <property type="project" value="InterPro"/>
</dbReference>
<evidence type="ECO:0000313" key="4">
    <source>
        <dbReference type="MGI" id="MGI:1277215"/>
    </source>
</evidence>
<sequence length="452" mass="49628">MAAASSSDSDSGRAESNEANSKWLDAHYDPMANIHTFSSCLSLADLHGDGEYKLVVGDLGPGGQQPRLKVLKGPTVLTESPLPALPASAATFLMDQHEPRTPALALASGPCVYVYKNLRPYFKFSLPQLPPNPLEQDVWNQAKEDQIDPLTLKEMLEDIREKADVPLSVQSLRFLQLELSEMEAFVNQHKSKVIKRQTVITTMTTLKKNLADEDAASCLVLGTESKELLVLDPEAFTILAKDAVTSLCFGRYGREDNTLIMTTRGGGLIIKILKRTAVFVEGTGEVGPPLAQTTKLSVPRKTRLYVDQTLREREAGTAMHRTFQTDLYLLRLRAARAYVQALESSLSPMSTTAREPLKLHAVVQGLGPTFKLTLHLQNTSTARPVLGLHVCFLYNKALYALPQAFFKVPLLVPGLSYPLETFVESLSSKGISDMIKVGGYFRGKWDPGEAVG</sequence>
<dbReference type="VEuPathDB" id="HostDB:ENSMUSG00000006464"/>
<organism evidence="3 5">
    <name type="scientific">Mus musculus</name>
    <name type="common">Mouse</name>
    <dbReference type="NCBI Taxonomy" id="10090"/>
    <lineage>
        <taxon>Eukaryota</taxon>
        <taxon>Metazoa</taxon>
        <taxon>Chordata</taxon>
        <taxon>Craniata</taxon>
        <taxon>Vertebrata</taxon>
        <taxon>Euteleostomi</taxon>
        <taxon>Mammalia</taxon>
        <taxon>Eutheria</taxon>
        <taxon>Euarchontoglires</taxon>
        <taxon>Glires</taxon>
        <taxon>Rodentia</taxon>
        <taxon>Myomorpha</taxon>
        <taxon>Muroidea</taxon>
        <taxon>Muridae</taxon>
        <taxon>Murinae</taxon>
        <taxon>Mus</taxon>
        <taxon>Mus</taxon>
    </lineage>
</organism>
<reference evidence="3 5" key="1">
    <citation type="journal article" date="2009" name="PLoS Biol.">
        <title>Lineage-specific biology revealed by a finished genome assembly of the mouse.</title>
        <authorList>
            <consortium name="Mouse Genome Sequencing Consortium"/>
            <person name="Church D.M."/>
            <person name="Goodstadt L."/>
            <person name="Hillier L.W."/>
            <person name="Zody M.C."/>
            <person name="Goldstein S."/>
            <person name="She X."/>
            <person name="Bult C.J."/>
            <person name="Agarwala R."/>
            <person name="Cherry J.L."/>
            <person name="DiCuccio M."/>
            <person name="Hlavina W."/>
            <person name="Kapustin Y."/>
            <person name="Meric P."/>
            <person name="Maglott D."/>
            <person name="Birtle Z."/>
            <person name="Marques A.C."/>
            <person name="Graves T."/>
            <person name="Zhou S."/>
            <person name="Teague B."/>
            <person name="Potamousis K."/>
            <person name="Churas C."/>
            <person name="Place M."/>
            <person name="Herschleb J."/>
            <person name="Runnheim R."/>
            <person name="Forrest D."/>
            <person name="Amos-Landgraf J."/>
            <person name="Schwartz D.C."/>
            <person name="Cheng Z."/>
            <person name="Lindblad-Toh K."/>
            <person name="Eichler E.E."/>
            <person name="Ponting C.P."/>
        </authorList>
    </citation>
    <scope>NUCLEOTIDE SEQUENCE [LARGE SCALE GENOMIC DNA]</scope>
    <source>
        <strain evidence="3 5">C57BL/6J</strain>
    </source>
</reference>
<dbReference type="SMR" id="A0A494B9Z5"/>
<dbReference type="ExpressionAtlas" id="A0A494B9Z5">
    <property type="expression patterns" value="baseline and differential"/>
</dbReference>
<reference evidence="3" key="4">
    <citation type="submission" date="2025-09" db="UniProtKB">
        <authorList>
            <consortium name="Ensembl"/>
        </authorList>
    </citation>
    <scope>IDENTIFICATION</scope>
    <source>
        <strain evidence="3">C57BL/6J</strain>
    </source>
</reference>
<gene>
    <name evidence="3 4" type="primary">Bbs1</name>
</gene>
<evidence type="ECO:0000259" key="1">
    <source>
        <dbReference type="Pfam" id="PF14779"/>
    </source>
</evidence>
<dbReference type="AGR" id="MGI:1277215"/>
<dbReference type="PANTHER" id="PTHR20870:SF0">
    <property type="entry name" value="BARDET-BIEDL SYNDROME 1 PROTEIN"/>
    <property type="match status" value="1"/>
</dbReference>
<reference evidence="3" key="3">
    <citation type="submission" date="2025-08" db="UniProtKB">
        <authorList>
            <consortium name="Ensembl"/>
        </authorList>
    </citation>
    <scope>IDENTIFICATION</scope>
    <source>
        <strain evidence="3">C57BL/6J</strain>
    </source>
</reference>
<dbReference type="Bgee" id="ENSMUSG00000006464">
    <property type="expression patterns" value="Expressed in embryonic brain and 172 other cell types or tissues"/>
</dbReference>
<keyword evidence="6" id="KW-1267">Proteomics identification</keyword>
<dbReference type="PANTHER" id="PTHR20870">
    <property type="entry name" value="BARDET-BIEDL SYNDROME 1 PROTEIN"/>
    <property type="match status" value="1"/>
</dbReference>
<dbReference type="GeneTree" id="ENSGT00390000005232"/>
<dbReference type="Ensembl" id="ENSMUST00000238170.2">
    <property type="protein sequence ID" value="ENSMUSP00000157830.2"/>
    <property type="gene ID" value="ENSMUSG00000006464.10"/>
</dbReference>
<dbReference type="InterPro" id="IPR056419">
    <property type="entry name" value="GAE_BBS1"/>
</dbReference>
<dbReference type="AlphaFoldDB" id="A0A494B9Z5"/>
<evidence type="ECO:0000313" key="5">
    <source>
        <dbReference type="Proteomes" id="UP000000589"/>
    </source>
</evidence>
<evidence type="ECO:0007829" key="6">
    <source>
        <dbReference type="ProteomicsDB" id="A0A494B9Z5"/>
    </source>
</evidence>
<dbReference type="MGI" id="MGI:1277215">
    <property type="gene designation" value="Bbs1"/>
</dbReference>
<feature type="domain" description="Bardet-Biedl syndrome 1 N-terminal" evidence="1">
    <location>
        <begin position="23"/>
        <end position="246"/>
    </location>
</feature>
<accession>A0A494B9Z5</accession>
<dbReference type="Pfam" id="PF14779">
    <property type="entry name" value="BBS1"/>
    <property type="match status" value="1"/>
</dbReference>
<proteinExistence type="evidence at protein level"/>
<dbReference type="Pfam" id="PF23304">
    <property type="entry name" value="GAE_BBS1"/>
    <property type="match status" value="1"/>
</dbReference>
<feature type="domain" description="Bardet-Biedl syndrome 1 protein GAE" evidence="2">
    <location>
        <begin position="357"/>
        <end position="437"/>
    </location>
</feature>
<dbReference type="InterPro" id="IPR032728">
    <property type="entry name" value="BBS1_N"/>
</dbReference>
<name>A0A494B9Z5_MOUSE</name>
<dbReference type="InterPro" id="IPR028784">
    <property type="entry name" value="BBS1"/>
</dbReference>
<evidence type="ECO:0000259" key="2">
    <source>
        <dbReference type="Pfam" id="PF23304"/>
    </source>
</evidence>
<keyword evidence="5" id="KW-1185">Reference proteome</keyword>
<evidence type="ECO:0000313" key="3">
    <source>
        <dbReference type="Ensembl" id="ENSMUSP00000157830.2"/>
    </source>
</evidence>